<reference evidence="1 2" key="1">
    <citation type="submission" date="2021-06" db="EMBL/GenBank/DDBJ databases">
        <authorList>
            <person name="Kallberg Y."/>
            <person name="Tangrot J."/>
            <person name="Rosling A."/>
        </authorList>
    </citation>
    <scope>NUCLEOTIDE SEQUENCE [LARGE SCALE GENOMIC DNA]</scope>
    <source>
        <strain evidence="1 2">120-4 pot B 10/14</strain>
    </source>
</reference>
<dbReference type="EMBL" id="CAJVQB010055267">
    <property type="protein sequence ID" value="CAG8837179.1"/>
    <property type="molecule type" value="Genomic_DNA"/>
</dbReference>
<organism evidence="1 2">
    <name type="scientific">Gigaspora margarita</name>
    <dbReference type="NCBI Taxonomy" id="4874"/>
    <lineage>
        <taxon>Eukaryota</taxon>
        <taxon>Fungi</taxon>
        <taxon>Fungi incertae sedis</taxon>
        <taxon>Mucoromycota</taxon>
        <taxon>Glomeromycotina</taxon>
        <taxon>Glomeromycetes</taxon>
        <taxon>Diversisporales</taxon>
        <taxon>Gigasporaceae</taxon>
        <taxon>Gigaspora</taxon>
    </lineage>
</organism>
<comment type="caution">
    <text evidence="1">The sequence shown here is derived from an EMBL/GenBank/DDBJ whole genome shotgun (WGS) entry which is preliminary data.</text>
</comment>
<evidence type="ECO:0000313" key="2">
    <source>
        <dbReference type="Proteomes" id="UP000789901"/>
    </source>
</evidence>
<keyword evidence="2" id="KW-1185">Reference proteome</keyword>
<proteinExistence type="predicted"/>
<feature type="non-terminal residue" evidence="1">
    <location>
        <position position="1"/>
    </location>
</feature>
<dbReference type="Proteomes" id="UP000789901">
    <property type="component" value="Unassembled WGS sequence"/>
</dbReference>
<evidence type="ECO:0000313" key="1">
    <source>
        <dbReference type="EMBL" id="CAG8837179.1"/>
    </source>
</evidence>
<feature type="non-terminal residue" evidence="1">
    <location>
        <position position="101"/>
    </location>
</feature>
<name>A0ABN7WRF7_GIGMA</name>
<protein>
    <submittedName>
        <fullName evidence="1">7644_t:CDS:1</fullName>
    </submittedName>
</protein>
<accession>A0ABN7WRF7</accession>
<gene>
    <name evidence="1" type="ORF">GMARGA_LOCUS33380</name>
</gene>
<sequence>QYHLVSLFDSEDAPELPAYQISEGPFYENGEDIRYGYSKLSPDELEIAPRQYPVPEIDSFPQIPQGNFAIFISYNFQCNEHPMSRQQLFLQIEPSLLTYGQ</sequence>